<sequence>MKLIINKQYYKKMLLKKYEKYSKPGYSMTVTKAARLLANELNCCEKTIWNFSNNIYSKDLLEKIIDILNLDVRELFICI</sequence>
<dbReference type="EMBL" id="CYZV01000018">
    <property type="protein sequence ID" value="CUO26607.1"/>
    <property type="molecule type" value="Genomic_DNA"/>
</dbReference>
<gene>
    <name evidence="1" type="ORF">ERS852470_01870</name>
</gene>
<dbReference type="AlphaFoldDB" id="A0A174DN15"/>
<dbReference type="RefSeq" id="WP_055276545.1">
    <property type="nucleotide sequence ID" value="NZ_CYZV01000018.1"/>
</dbReference>
<evidence type="ECO:0000313" key="2">
    <source>
        <dbReference type="Proteomes" id="UP000095558"/>
    </source>
</evidence>
<organism evidence="1 2">
    <name type="scientific">Clostridium disporicum</name>
    <dbReference type="NCBI Taxonomy" id="84024"/>
    <lineage>
        <taxon>Bacteria</taxon>
        <taxon>Bacillati</taxon>
        <taxon>Bacillota</taxon>
        <taxon>Clostridia</taxon>
        <taxon>Eubacteriales</taxon>
        <taxon>Clostridiaceae</taxon>
        <taxon>Clostridium</taxon>
    </lineage>
</organism>
<protein>
    <recommendedName>
        <fullName evidence="3">HTH cro/C1-type domain-containing protein</fullName>
    </recommendedName>
</protein>
<proteinExistence type="predicted"/>
<evidence type="ECO:0008006" key="3">
    <source>
        <dbReference type="Google" id="ProtNLM"/>
    </source>
</evidence>
<accession>A0A174DN15</accession>
<dbReference type="Proteomes" id="UP000095558">
    <property type="component" value="Unassembled WGS sequence"/>
</dbReference>
<name>A0A174DN15_9CLOT</name>
<reference evidence="1 2" key="1">
    <citation type="submission" date="2015-09" db="EMBL/GenBank/DDBJ databases">
        <authorList>
            <consortium name="Pathogen Informatics"/>
        </authorList>
    </citation>
    <scope>NUCLEOTIDE SEQUENCE [LARGE SCALE GENOMIC DNA]</scope>
    <source>
        <strain evidence="1 2">2789STDY5834855</strain>
    </source>
</reference>
<evidence type="ECO:0000313" key="1">
    <source>
        <dbReference type="EMBL" id="CUO26607.1"/>
    </source>
</evidence>